<feature type="signal peptide" evidence="2">
    <location>
        <begin position="1"/>
        <end position="23"/>
    </location>
</feature>
<protein>
    <submittedName>
        <fullName evidence="3">Uncharacterized protein</fullName>
    </submittedName>
</protein>
<comment type="caution">
    <text evidence="3">The sequence shown here is derived from an EMBL/GenBank/DDBJ whole genome shotgun (WGS) entry which is preliminary data.</text>
</comment>
<gene>
    <name evidence="3" type="ORF">M5K25_022669</name>
</gene>
<keyword evidence="1" id="KW-0812">Transmembrane</keyword>
<dbReference type="EMBL" id="JANQDX010000017">
    <property type="protein sequence ID" value="KAL0908192.1"/>
    <property type="molecule type" value="Genomic_DNA"/>
</dbReference>
<keyword evidence="1" id="KW-1133">Transmembrane helix</keyword>
<feature type="transmembrane region" description="Helical" evidence="1">
    <location>
        <begin position="12"/>
        <end position="43"/>
    </location>
</feature>
<proteinExistence type="predicted"/>
<keyword evidence="1" id="KW-0472">Membrane</keyword>
<accession>A0ABD0U6I7</accession>
<evidence type="ECO:0000313" key="4">
    <source>
        <dbReference type="Proteomes" id="UP001552299"/>
    </source>
</evidence>
<name>A0ABD0U6I7_DENTH</name>
<feature type="chain" id="PRO_5044871502" evidence="2">
    <location>
        <begin position="24"/>
        <end position="111"/>
    </location>
</feature>
<keyword evidence="2" id="KW-0732">Signal</keyword>
<reference evidence="3 4" key="1">
    <citation type="journal article" date="2024" name="Plant Biotechnol. J.">
        <title>Dendrobium thyrsiflorum genome and its molecular insights into genes involved in important horticultural traits.</title>
        <authorList>
            <person name="Chen B."/>
            <person name="Wang J.Y."/>
            <person name="Zheng P.J."/>
            <person name="Li K.L."/>
            <person name="Liang Y.M."/>
            <person name="Chen X.F."/>
            <person name="Zhang C."/>
            <person name="Zhao X."/>
            <person name="He X."/>
            <person name="Zhang G.Q."/>
            <person name="Liu Z.J."/>
            <person name="Xu Q."/>
        </authorList>
    </citation>
    <scope>NUCLEOTIDE SEQUENCE [LARGE SCALE GENOMIC DNA]</scope>
    <source>
        <strain evidence="3">GZMU011</strain>
    </source>
</reference>
<evidence type="ECO:0000256" key="1">
    <source>
        <dbReference type="SAM" id="Phobius"/>
    </source>
</evidence>
<keyword evidence="4" id="KW-1185">Reference proteome</keyword>
<evidence type="ECO:0000256" key="2">
    <source>
        <dbReference type="SAM" id="SignalP"/>
    </source>
</evidence>
<dbReference type="Proteomes" id="UP001552299">
    <property type="component" value="Unassembled WGS sequence"/>
</dbReference>
<dbReference type="AlphaFoldDB" id="A0ABD0U6I7"/>
<organism evidence="3 4">
    <name type="scientific">Dendrobium thyrsiflorum</name>
    <name type="common">Pinecone-like raceme dendrobium</name>
    <name type="synonym">Orchid</name>
    <dbReference type="NCBI Taxonomy" id="117978"/>
    <lineage>
        <taxon>Eukaryota</taxon>
        <taxon>Viridiplantae</taxon>
        <taxon>Streptophyta</taxon>
        <taxon>Embryophyta</taxon>
        <taxon>Tracheophyta</taxon>
        <taxon>Spermatophyta</taxon>
        <taxon>Magnoliopsida</taxon>
        <taxon>Liliopsida</taxon>
        <taxon>Asparagales</taxon>
        <taxon>Orchidaceae</taxon>
        <taxon>Epidendroideae</taxon>
        <taxon>Malaxideae</taxon>
        <taxon>Dendrobiinae</taxon>
        <taxon>Dendrobium</taxon>
    </lineage>
</organism>
<evidence type="ECO:0000313" key="3">
    <source>
        <dbReference type="EMBL" id="KAL0908192.1"/>
    </source>
</evidence>
<feature type="transmembrane region" description="Helical" evidence="1">
    <location>
        <begin position="93"/>
        <end position="110"/>
    </location>
</feature>
<sequence>MLCITSSWYQSMVLLLHISICTPEGLVVAYCSPMAFSSFVFFINDETAGDYIDRILYQLMLAIEAQIPLGRWYIIGRPSSSPNPATSPTTTTLRTTCLLVASLSLLATFFR</sequence>